<evidence type="ECO:0000313" key="3">
    <source>
        <dbReference type="Proteomes" id="UP000012073"/>
    </source>
</evidence>
<dbReference type="Proteomes" id="UP000012073">
    <property type="component" value="Unassembled WGS sequence"/>
</dbReference>
<feature type="signal peptide" evidence="1">
    <location>
        <begin position="1"/>
        <end position="18"/>
    </location>
</feature>
<name>R7QQZ0_CHOCR</name>
<proteinExistence type="predicted"/>
<gene>
    <name evidence="2" type="ORF">CHC_T00000432001</name>
</gene>
<accession>R7QQZ0</accession>
<feature type="chain" id="PRO_5004454820" description="GH18 domain-containing protein" evidence="1">
    <location>
        <begin position="19"/>
        <end position="266"/>
    </location>
</feature>
<dbReference type="EMBL" id="HG002078">
    <property type="protein sequence ID" value="CDF39805.1"/>
    <property type="molecule type" value="Genomic_DNA"/>
</dbReference>
<protein>
    <recommendedName>
        <fullName evidence="4">GH18 domain-containing protein</fullName>
    </recommendedName>
</protein>
<sequence>MRTVGLFCIILLTGLAAGFEGNLTKEVRQVDGDAPVTMRQAEMASNGVRQVYPASLVGYYAWTWPYPPTPGLYSATMSVAFSGWTNARTALDRSKKVYPTLKGDKYIAFGGGTEPGRFTRAGITSINAAISGGLLSGYSGIVYDVEAGDSGLRGDFARSFALAKSYGFSVVVTVSHSAPYGIGDAGTLMDSFLSSRNIDYISPQLYTSGTEFSNDYSISSGYGWYKYQNSYPRVVVSIVHARLYDDAFKYFRNIGIPLSGYIQWAQ</sequence>
<keyword evidence="3" id="KW-1185">Reference proteome</keyword>
<reference evidence="3" key="1">
    <citation type="journal article" date="2013" name="Proc. Natl. Acad. Sci. U.S.A.">
        <title>Genome structure and metabolic features in the red seaweed Chondrus crispus shed light on evolution of the Archaeplastida.</title>
        <authorList>
            <person name="Collen J."/>
            <person name="Porcel B."/>
            <person name="Carre W."/>
            <person name="Ball S.G."/>
            <person name="Chaparro C."/>
            <person name="Tonon T."/>
            <person name="Barbeyron T."/>
            <person name="Michel G."/>
            <person name="Noel B."/>
            <person name="Valentin K."/>
            <person name="Elias M."/>
            <person name="Artiguenave F."/>
            <person name="Arun A."/>
            <person name="Aury J.M."/>
            <person name="Barbosa-Neto J.F."/>
            <person name="Bothwell J.H."/>
            <person name="Bouget F.Y."/>
            <person name="Brillet L."/>
            <person name="Cabello-Hurtado F."/>
            <person name="Capella-Gutierrez S."/>
            <person name="Charrier B."/>
            <person name="Cladiere L."/>
            <person name="Cock J.M."/>
            <person name="Coelho S.M."/>
            <person name="Colleoni C."/>
            <person name="Czjzek M."/>
            <person name="Da Silva C."/>
            <person name="Delage L."/>
            <person name="Denoeud F."/>
            <person name="Deschamps P."/>
            <person name="Dittami S.M."/>
            <person name="Gabaldon T."/>
            <person name="Gachon C.M."/>
            <person name="Groisillier A."/>
            <person name="Herve C."/>
            <person name="Jabbari K."/>
            <person name="Katinka M."/>
            <person name="Kloareg B."/>
            <person name="Kowalczyk N."/>
            <person name="Labadie K."/>
            <person name="Leblanc C."/>
            <person name="Lopez P.J."/>
            <person name="McLachlan D.H."/>
            <person name="Meslet-Cladiere L."/>
            <person name="Moustafa A."/>
            <person name="Nehr Z."/>
            <person name="Nyvall Collen P."/>
            <person name="Panaud O."/>
            <person name="Partensky F."/>
            <person name="Poulain J."/>
            <person name="Rensing S.A."/>
            <person name="Rousvoal S."/>
            <person name="Samson G."/>
            <person name="Symeonidi A."/>
            <person name="Weissenbach J."/>
            <person name="Zambounis A."/>
            <person name="Wincker P."/>
            <person name="Boyen C."/>
        </authorList>
    </citation>
    <scope>NUCLEOTIDE SEQUENCE [LARGE SCALE GENOMIC DNA]</scope>
    <source>
        <strain evidence="3">cv. Stackhouse</strain>
    </source>
</reference>
<keyword evidence="1" id="KW-0732">Signal</keyword>
<dbReference type="GeneID" id="17317817"/>
<evidence type="ECO:0008006" key="4">
    <source>
        <dbReference type="Google" id="ProtNLM"/>
    </source>
</evidence>
<dbReference type="OMA" id="NINACAG"/>
<evidence type="ECO:0000256" key="1">
    <source>
        <dbReference type="SAM" id="SignalP"/>
    </source>
</evidence>
<dbReference type="RefSeq" id="XP_005710099.1">
    <property type="nucleotide sequence ID" value="XM_005710042.1"/>
</dbReference>
<evidence type="ECO:0000313" key="2">
    <source>
        <dbReference type="EMBL" id="CDF39805.1"/>
    </source>
</evidence>
<dbReference type="KEGG" id="ccp:CHC_T00000432001"/>
<dbReference type="Gramene" id="CDF39805">
    <property type="protein sequence ID" value="CDF39805"/>
    <property type="gene ID" value="CHC_T00000432001"/>
</dbReference>
<dbReference type="AlphaFoldDB" id="R7QQZ0"/>
<dbReference type="OrthoDB" id="184709at2759"/>
<organism evidence="2 3">
    <name type="scientific">Chondrus crispus</name>
    <name type="common">Carrageen Irish moss</name>
    <name type="synonym">Polymorpha crispa</name>
    <dbReference type="NCBI Taxonomy" id="2769"/>
    <lineage>
        <taxon>Eukaryota</taxon>
        <taxon>Rhodophyta</taxon>
        <taxon>Florideophyceae</taxon>
        <taxon>Rhodymeniophycidae</taxon>
        <taxon>Gigartinales</taxon>
        <taxon>Gigartinaceae</taxon>
        <taxon>Chondrus</taxon>
    </lineage>
</organism>